<evidence type="ECO:0000313" key="2">
    <source>
        <dbReference type="EMBL" id="GIY19334.1"/>
    </source>
</evidence>
<sequence length="151" mass="17174">MGNNITSRINYFNYYTRRNSSATRSRLRGPITGSGKLVCVQNFSDQKGQLVAPGKGKSVHTHKPSGIHGRRAGNRKWHHLRLCVLSGINYSCLQLAITSVRKRVSGRKEGEKKNCTVHLPRRKGKKAKLWNDLAHRKKRFVVRHEVGRGTY</sequence>
<feature type="compositionally biased region" description="Basic residues" evidence="1">
    <location>
        <begin position="57"/>
        <end position="71"/>
    </location>
</feature>
<dbReference type="AlphaFoldDB" id="A0AAV4RE91"/>
<accession>A0AAV4RE91</accession>
<dbReference type="EMBL" id="BPLQ01006032">
    <property type="protein sequence ID" value="GIY19334.1"/>
    <property type="molecule type" value="Genomic_DNA"/>
</dbReference>
<evidence type="ECO:0000313" key="3">
    <source>
        <dbReference type="Proteomes" id="UP001054837"/>
    </source>
</evidence>
<feature type="region of interest" description="Disordered" evidence="1">
    <location>
        <begin position="50"/>
        <end position="71"/>
    </location>
</feature>
<protein>
    <submittedName>
        <fullName evidence="2">Uncharacterized protein</fullName>
    </submittedName>
</protein>
<comment type="caution">
    <text evidence="2">The sequence shown here is derived from an EMBL/GenBank/DDBJ whole genome shotgun (WGS) entry which is preliminary data.</text>
</comment>
<organism evidence="2 3">
    <name type="scientific">Caerostris darwini</name>
    <dbReference type="NCBI Taxonomy" id="1538125"/>
    <lineage>
        <taxon>Eukaryota</taxon>
        <taxon>Metazoa</taxon>
        <taxon>Ecdysozoa</taxon>
        <taxon>Arthropoda</taxon>
        <taxon>Chelicerata</taxon>
        <taxon>Arachnida</taxon>
        <taxon>Araneae</taxon>
        <taxon>Araneomorphae</taxon>
        <taxon>Entelegynae</taxon>
        <taxon>Araneoidea</taxon>
        <taxon>Araneidae</taxon>
        <taxon>Caerostris</taxon>
    </lineage>
</organism>
<proteinExistence type="predicted"/>
<dbReference type="Proteomes" id="UP001054837">
    <property type="component" value="Unassembled WGS sequence"/>
</dbReference>
<reference evidence="2 3" key="1">
    <citation type="submission" date="2021-06" db="EMBL/GenBank/DDBJ databases">
        <title>Caerostris darwini draft genome.</title>
        <authorList>
            <person name="Kono N."/>
            <person name="Arakawa K."/>
        </authorList>
    </citation>
    <scope>NUCLEOTIDE SEQUENCE [LARGE SCALE GENOMIC DNA]</scope>
</reference>
<keyword evidence="3" id="KW-1185">Reference proteome</keyword>
<evidence type="ECO:0000256" key="1">
    <source>
        <dbReference type="SAM" id="MobiDB-lite"/>
    </source>
</evidence>
<gene>
    <name evidence="2" type="ORF">CDAR_414301</name>
</gene>
<name>A0AAV4RE91_9ARAC</name>